<name>A0A1I4YFX0_9GAMM</name>
<feature type="signal peptide" evidence="1">
    <location>
        <begin position="1"/>
        <end position="24"/>
    </location>
</feature>
<dbReference type="RefSeq" id="WP_092877834.1">
    <property type="nucleotide sequence ID" value="NZ_FOVC01000006.1"/>
</dbReference>
<dbReference type="Proteomes" id="UP000242222">
    <property type="component" value="Unassembled WGS sequence"/>
</dbReference>
<dbReference type="OrthoDB" id="7510573at2"/>
<evidence type="ECO:0000256" key="1">
    <source>
        <dbReference type="SAM" id="SignalP"/>
    </source>
</evidence>
<evidence type="ECO:0000313" key="3">
    <source>
        <dbReference type="Proteomes" id="UP000242222"/>
    </source>
</evidence>
<dbReference type="GO" id="GO:0015627">
    <property type="term" value="C:type II protein secretion system complex"/>
    <property type="evidence" value="ECO:0007669"/>
    <property type="project" value="TreeGrafter"/>
</dbReference>
<keyword evidence="3" id="KW-1185">Reference proteome</keyword>
<protein>
    <submittedName>
        <fullName evidence="2">Competence protein ComEA</fullName>
    </submittedName>
</protein>
<gene>
    <name evidence="2" type="ORF">SAMN05216516_10695</name>
</gene>
<dbReference type="PANTHER" id="PTHR21180:SF32">
    <property type="entry name" value="ENDONUCLEASE_EXONUCLEASE_PHOSPHATASE FAMILY DOMAIN-CONTAINING PROTEIN 1"/>
    <property type="match status" value="1"/>
</dbReference>
<keyword evidence="1" id="KW-0732">Signal</keyword>
<sequence length="115" mass="12300">MEKSWYQAIILSGLLMAGMGQTLAAPPKSAEPTKLPDQVEITDSKSSAVNGEQVSINQASASELAKMLNGVGLRKAEAIVSYRKQYGPFTAIEQLSEVPGIGEALLKRNLVNLKL</sequence>
<dbReference type="Gene3D" id="1.10.150.280">
    <property type="entry name" value="AF1531-like domain"/>
    <property type="match status" value="1"/>
</dbReference>
<reference evidence="3" key="1">
    <citation type="submission" date="2016-10" db="EMBL/GenBank/DDBJ databases">
        <authorList>
            <person name="Varghese N."/>
            <person name="Submissions S."/>
        </authorList>
    </citation>
    <scope>NUCLEOTIDE SEQUENCE [LARGE SCALE GENOMIC DNA]</scope>
    <source>
        <strain evidence="3">N6PO6</strain>
    </source>
</reference>
<evidence type="ECO:0000313" key="2">
    <source>
        <dbReference type="EMBL" id="SFN36924.1"/>
    </source>
</evidence>
<dbReference type="InterPro" id="IPR051675">
    <property type="entry name" value="Endo/Exo/Phosphatase_dom_1"/>
</dbReference>
<proteinExistence type="predicted"/>
<dbReference type="PANTHER" id="PTHR21180">
    <property type="entry name" value="ENDONUCLEASE/EXONUCLEASE/PHOSPHATASE FAMILY DOMAIN-CONTAINING PROTEIN 1"/>
    <property type="match status" value="1"/>
</dbReference>
<organism evidence="2 3">
    <name type="scientific">Izhakiella capsodis</name>
    <dbReference type="NCBI Taxonomy" id="1367852"/>
    <lineage>
        <taxon>Bacteria</taxon>
        <taxon>Pseudomonadati</taxon>
        <taxon>Pseudomonadota</taxon>
        <taxon>Gammaproteobacteria</taxon>
        <taxon>Enterobacterales</taxon>
        <taxon>Erwiniaceae</taxon>
        <taxon>Izhakiella</taxon>
    </lineage>
</organism>
<dbReference type="GO" id="GO:0015628">
    <property type="term" value="P:protein secretion by the type II secretion system"/>
    <property type="evidence" value="ECO:0007669"/>
    <property type="project" value="TreeGrafter"/>
</dbReference>
<dbReference type="STRING" id="1367852.SAMN05216516_10695"/>
<feature type="chain" id="PRO_5017315863" evidence="1">
    <location>
        <begin position="25"/>
        <end position="115"/>
    </location>
</feature>
<dbReference type="NCBIfam" id="TIGR00426">
    <property type="entry name" value="competence protein ComEA helix-hairpin-helix repeat region"/>
    <property type="match status" value="1"/>
</dbReference>
<dbReference type="EMBL" id="FOVC01000006">
    <property type="protein sequence ID" value="SFN36924.1"/>
    <property type="molecule type" value="Genomic_DNA"/>
</dbReference>
<dbReference type="InterPro" id="IPR004509">
    <property type="entry name" value="Competence_ComEA_HhH"/>
</dbReference>
<dbReference type="SUPFAM" id="SSF47781">
    <property type="entry name" value="RuvA domain 2-like"/>
    <property type="match status" value="1"/>
</dbReference>
<accession>A0A1I4YFX0</accession>
<dbReference type="Pfam" id="PF12836">
    <property type="entry name" value="HHH_3"/>
    <property type="match status" value="1"/>
</dbReference>
<dbReference type="InterPro" id="IPR010994">
    <property type="entry name" value="RuvA_2-like"/>
</dbReference>
<dbReference type="AlphaFoldDB" id="A0A1I4YFX0"/>